<organism evidence="1 2">
    <name type="scientific">Rhodothalassium salexigens DSM 2132</name>
    <dbReference type="NCBI Taxonomy" id="1188247"/>
    <lineage>
        <taxon>Bacteria</taxon>
        <taxon>Pseudomonadati</taxon>
        <taxon>Pseudomonadota</taxon>
        <taxon>Alphaproteobacteria</taxon>
        <taxon>Rhodothalassiales</taxon>
        <taxon>Rhodothalassiaceae</taxon>
        <taxon>Rhodothalassium</taxon>
    </lineage>
</organism>
<dbReference type="AlphaFoldDB" id="A0A4R2PC13"/>
<dbReference type="EMBL" id="SLXO01000009">
    <property type="protein sequence ID" value="TCP32622.1"/>
    <property type="molecule type" value="Genomic_DNA"/>
</dbReference>
<dbReference type="RefSeq" id="WP_165878872.1">
    <property type="nucleotide sequence ID" value="NZ_JACIGF010000009.1"/>
</dbReference>
<proteinExistence type="predicted"/>
<comment type="caution">
    <text evidence="1">The sequence shown here is derived from an EMBL/GenBank/DDBJ whole genome shotgun (WGS) entry which is preliminary data.</text>
</comment>
<reference evidence="1 2" key="1">
    <citation type="submission" date="2019-03" db="EMBL/GenBank/DDBJ databases">
        <title>Genomic Encyclopedia of Type Strains, Phase IV (KMG-IV): sequencing the most valuable type-strain genomes for metagenomic binning, comparative biology and taxonomic classification.</title>
        <authorList>
            <person name="Goeker M."/>
        </authorList>
    </citation>
    <scope>NUCLEOTIDE SEQUENCE [LARGE SCALE GENOMIC DNA]</scope>
    <source>
        <strain evidence="1 2">DSM 2132</strain>
    </source>
</reference>
<dbReference type="Proteomes" id="UP000295399">
    <property type="component" value="Unassembled WGS sequence"/>
</dbReference>
<keyword evidence="2" id="KW-1185">Reference proteome</keyword>
<gene>
    <name evidence="1" type="ORF">EV659_109115</name>
</gene>
<evidence type="ECO:0000313" key="2">
    <source>
        <dbReference type="Proteomes" id="UP000295399"/>
    </source>
</evidence>
<name>A0A4R2PC13_RHOSA</name>
<evidence type="ECO:0000313" key="1">
    <source>
        <dbReference type="EMBL" id="TCP32622.1"/>
    </source>
</evidence>
<sequence length="54" mass="5857">MTNAPLRERLAALTANRDSAFWQLVAAQNAPTAELIELPPREAAADRIALREAA</sequence>
<accession>A0A4R2PC13</accession>
<protein>
    <submittedName>
        <fullName evidence="1">Uncharacterized protein</fullName>
    </submittedName>
</protein>
<dbReference type="InParanoid" id="A0A4R2PC13"/>